<accession>A0A5N0VJM1</accession>
<organism evidence="1 2">
    <name type="scientific">Amycolatopsis acidicola</name>
    <dbReference type="NCBI Taxonomy" id="2596893"/>
    <lineage>
        <taxon>Bacteria</taxon>
        <taxon>Bacillati</taxon>
        <taxon>Actinomycetota</taxon>
        <taxon>Actinomycetes</taxon>
        <taxon>Pseudonocardiales</taxon>
        <taxon>Pseudonocardiaceae</taxon>
        <taxon>Amycolatopsis</taxon>
    </lineage>
</organism>
<dbReference type="CDD" id="cd08861">
    <property type="entry name" value="OtcD1_ARO-CYC_like"/>
    <property type="match status" value="2"/>
</dbReference>
<dbReference type="InterPro" id="IPR019587">
    <property type="entry name" value="Polyketide_cyclase/dehydratase"/>
</dbReference>
<comment type="caution">
    <text evidence="1">The sequence shown here is derived from an EMBL/GenBank/DDBJ whole genome shotgun (WGS) entry which is preliminary data.</text>
</comment>
<proteinExistence type="predicted"/>
<dbReference type="RefSeq" id="WP_144748147.1">
    <property type="nucleotide sequence ID" value="NZ_VMNW02000002.1"/>
</dbReference>
<dbReference type="EMBL" id="VMNW02000002">
    <property type="protein sequence ID" value="KAA9166519.1"/>
    <property type="molecule type" value="Genomic_DNA"/>
</dbReference>
<name>A0A5N0VJM1_9PSEU</name>
<dbReference type="OrthoDB" id="3419705at2"/>
<keyword evidence="2" id="KW-1185">Reference proteome</keyword>
<dbReference type="SUPFAM" id="SSF55961">
    <property type="entry name" value="Bet v1-like"/>
    <property type="match status" value="2"/>
</dbReference>
<gene>
    <name evidence="1" type="ORF">FPZ12_002895</name>
</gene>
<reference evidence="1" key="1">
    <citation type="submission" date="2019-09" db="EMBL/GenBank/DDBJ databases">
        <authorList>
            <person name="Teo W.F.A."/>
            <person name="Duangmal K."/>
        </authorList>
    </citation>
    <scope>NUCLEOTIDE SEQUENCE [LARGE SCALE GENOMIC DNA]</scope>
    <source>
        <strain evidence="1">K81G1</strain>
    </source>
</reference>
<dbReference type="AlphaFoldDB" id="A0A5N0VJM1"/>
<protein>
    <submittedName>
        <fullName evidence="1">Aromatase</fullName>
    </submittedName>
</protein>
<sequence>MPENQREVVTGDVTVAATADAAYATVADLSSWPQFHPPAVHAEVLRRDPGGTLVRHWAVTGRASARTWQARWEFDPAARRIRFSHETPPAPLSTLEGEWVFADEHEGTCRATLSHTLTYPPGDEARVRDLVRGIARNTEELLQTARDTAARREELRSLVITFEDTVFIAGSVHDAYTFLYDAAAWPDRLPHVARLELEEPTPGIQFFDMDTKAPDGSTHTTRSVRVCRAPHLIVYKQTVTPALLDAHTGRWSFVETPEGVLASARHTATIKRSALGLLGVGTTVRDARRYLRKALSTHSVRNLQLAKEYAEERAGD</sequence>
<evidence type="ECO:0000313" key="1">
    <source>
        <dbReference type="EMBL" id="KAA9166519.1"/>
    </source>
</evidence>
<dbReference type="Proteomes" id="UP000319769">
    <property type="component" value="Unassembled WGS sequence"/>
</dbReference>
<evidence type="ECO:0000313" key="2">
    <source>
        <dbReference type="Proteomes" id="UP000319769"/>
    </source>
</evidence>
<dbReference type="Gene3D" id="3.30.530.20">
    <property type="match status" value="2"/>
</dbReference>
<dbReference type="Pfam" id="PF10604">
    <property type="entry name" value="Polyketide_cyc2"/>
    <property type="match status" value="2"/>
</dbReference>
<dbReference type="InterPro" id="IPR023393">
    <property type="entry name" value="START-like_dom_sf"/>
</dbReference>